<reference evidence="2" key="2">
    <citation type="submission" date="2020-12" db="EMBL/GenBank/DDBJ databases">
        <title>New Spironucleus salmonicida genome in near-complete chromosomes.</title>
        <authorList>
            <person name="Xu F."/>
            <person name="Kurt Z."/>
            <person name="Jimenez-Gonzalez A."/>
            <person name="Astvaldsson A."/>
            <person name="Andersson J.O."/>
            <person name="Svard S.G."/>
        </authorList>
    </citation>
    <scope>NUCLEOTIDE SEQUENCE</scope>
    <source>
        <strain evidence="2">ATCC 50377</strain>
    </source>
</reference>
<sequence>MTIQLPAIKRNKSFTDNEIQAKRIITESILDILNPQPIDPISKVPEKQKAIIRLFGNTNLYTTSFVKLCNRNYGLPVNKEQIFQNQKVRQQLLKEKFESSEQKRKEKIYNLNI</sequence>
<evidence type="ECO:0000313" key="3">
    <source>
        <dbReference type="Proteomes" id="UP000018208"/>
    </source>
</evidence>
<name>V6LY60_9EUKA</name>
<protein>
    <submittedName>
        <fullName evidence="1">Uncharacterized protein</fullName>
    </submittedName>
</protein>
<accession>V6LY60</accession>
<dbReference type="AlphaFoldDB" id="V6LY60"/>
<reference evidence="1 2" key="1">
    <citation type="journal article" date="2014" name="PLoS Genet.">
        <title>The Genome of Spironucleus salmonicida Highlights a Fish Pathogen Adapted to Fluctuating Environments.</title>
        <authorList>
            <person name="Xu F."/>
            <person name="Jerlstrom-Hultqvist J."/>
            <person name="Einarsson E."/>
            <person name="Astvaldsson A."/>
            <person name="Svard S.G."/>
            <person name="Andersson J.O."/>
        </authorList>
    </citation>
    <scope>NUCLEOTIDE SEQUENCE</scope>
    <source>
        <strain evidence="2">ATCC 50377</strain>
    </source>
</reference>
<dbReference type="VEuPathDB" id="GiardiaDB:SS50377_26689"/>
<evidence type="ECO:0000313" key="2">
    <source>
        <dbReference type="EMBL" id="KAH0570409.1"/>
    </source>
</evidence>
<organism evidence="1">
    <name type="scientific">Spironucleus salmonicida</name>
    <dbReference type="NCBI Taxonomy" id="348837"/>
    <lineage>
        <taxon>Eukaryota</taxon>
        <taxon>Metamonada</taxon>
        <taxon>Diplomonadida</taxon>
        <taxon>Hexamitidae</taxon>
        <taxon>Hexamitinae</taxon>
        <taxon>Spironucleus</taxon>
    </lineage>
</organism>
<dbReference type="EMBL" id="AUWU02000007">
    <property type="protein sequence ID" value="KAH0570409.1"/>
    <property type="molecule type" value="Genomic_DNA"/>
</dbReference>
<proteinExistence type="predicted"/>
<keyword evidence="3" id="KW-1185">Reference proteome</keyword>
<gene>
    <name evidence="1" type="ORF">SS50377_10376</name>
    <name evidence="2" type="ORF">SS50377_26689</name>
</gene>
<dbReference type="Proteomes" id="UP000018208">
    <property type="component" value="Unassembled WGS sequence"/>
</dbReference>
<evidence type="ECO:0000313" key="1">
    <source>
        <dbReference type="EMBL" id="EST49163.1"/>
    </source>
</evidence>
<dbReference type="EMBL" id="KI545953">
    <property type="protein sequence ID" value="EST49163.1"/>
    <property type="molecule type" value="Genomic_DNA"/>
</dbReference>